<evidence type="ECO:0000256" key="2">
    <source>
        <dbReference type="ARBA" id="ARBA00022448"/>
    </source>
</evidence>
<feature type="region of interest" description="Disordered" evidence="8">
    <location>
        <begin position="719"/>
        <end position="765"/>
    </location>
</feature>
<dbReference type="PROSITE" id="PS01013">
    <property type="entry name" value="OSBP"/>
    <property type="match status" value="1"/>
</dbReference>
<dbReference type="GO" id="GO:0005886">
    <property type="term" value="C:plasma membrane"/>
    <property type="evidence" value="ECO:0007669"/>
    <property type="project" value="TreeGrafter"/>
</dbReference>
<feature type="region of interest" description="Disordered" evidence="8">
    <location>
        <begin position="1183"/>
        <end position="1228"/>
    </location>
</feature>
<evidence type="ECO:0000313" key="10">
    <source>
        <dbReference type="EMBL" id="KAA6411818.1"/>
    </source>
</evidence>
<dbReference type="GO" id="GO:0005829">
    <property type="term" value="C:cytosol"/>
    <property type="evidence" value="ECO:0007669"/>
    <property type="project" value="TreeGrafter"/>
</dbReference>
<dbReference type="PROSITE" id="PS50088">
    <property type="entry name" value="ANK_REPEAT"/>
    <property type="match status" value="2"/>
</dbReference>
<dbReference type="SMART" id="SM00248">
    <property type="entry name" value="ANK"/>
    <property type="match status" value="3"/>
</dbReference>
<dbReference type="FunFam" id="1.25.40.20:FF:000281">
    <property type="entry name" value="Oxysterol binding protein (Osh1)"/>
    <property type="match status" value="1"/>
</dbReference>
<keyword evidence="5" id="KW-0446">Lipid-binding</keyword>
<dbReference type="PANTHER" id="PTHR10972">
    <property type="entry name" value="OXYSTEROL-BINDING PROTEIN-RELATED"/>
    <property type="match status" value="1"/>
</dbReference>
<dbReference type="Gene3D" id="1.25.40.20">
    <property type="entry name" value="Ankyrin repeat-containing domain"/>
    <property type="match status" value="2"/>
</dbReference>
<dbReference type="GO" id="GO:0030011">
    <property type="term" value="P:maintenance of cell polarity"/>
    <property type="evidence" value="ECO:0007669"/>
    <property type="project" value="TreeGrafter"/>
</dbReference>
<feature type="domain" description="PH" evidence="9">
    <location>
        <begin position="395"/>
        <end position="490"/>
    </location>
</feature>
<dbReference type="Pfam" id="PF00023">
    <property type="entry name" value="Ank"/>
    <property type="match status" value="1"/>
</dbReference>
<comment type="caution">
    <text evidence="10">The sequence shown here is derived from an EMBL/GenBank/DDBJ whole genome shotgun (WGS) entry which is preliminary data.</text>
</comment>
<evidence type="ECO:0000256" key="7">
    <source>
        <dbReference type="RuleBase" id="RU003844"/>
    </source>
</evidence>
<feature type="region of interest" description="Disordered" evidence="8">
    <location>
        <begin position="554"/>
        <end position="579"/>
    </location>
</feature>
<accession>A0A5M8PS90</accession>
<dbReference type="Proteomes" id="UP000324767">
    <property type="component" value="Unassembled WGS sequence"/>
</dbReference>
<name>A0A5M8PS90_9LECA</name>
<dbReference type="FunFam" id="2.40.160.120:FF:000008">
    <property type="entry name" value="Oxysterol binding protein (Osh1)"/>
    <property type="match status" value="1"/>
</dbReference>
<feature type="compositionally biased region" description="Polar residues" evidence="8">
    <location>
        <begin position="745"/>
        <end position="765"/>
    </location>
</feature>
<dbReference type="InterPro" id="IPR011993">
    <property type="entry name" value="PH-like_dom_sf"/>
</dbReference>
<dbReference type="PANTHER" id="PTHR10972:SF205">
    <property type="entry name" value="OXYSTEROL-BINDING PROTEIN 1"/>
    <property type="match status" value="1"/>
</dbReference>
<protein>
    <submittedName>
        <fullName evidence="10">Oxysterol binding</fullName>
    </submittedName>
</protein>
<dbReference type="InterPro" id="IPR036770">
    <property type="entry name" value="Ankyrin_rpt-contain_sf"/>
</dbReference>
<dbReference type="GO" id="GO:0005635">
    <property type="term" value="C:nuclear envelope"/>
    <property type="evidence" value="ECO:0007669"/>
    <property type="project" value="TreeGrafter"/>
</dbReference>
<dbReference type="Gene3D" id="2.30.29.30">
    <property type="entry name" value="Pleckstrin-homology domain (PH domain)/Phosphotyrosine-binding domain (PTB)"/>
    <property type="match status" value="1"/>
</dbReference>
<dbReference type="InterPro" id="IPR001849">
    <property type="entry name" value="PH_domain"/>
</dbReference>
<feature type="region of interest" description="Disordered" evidence="8">
    <location>
        <begin position="595"/>
        <end position="620"/>
    </location>
</feature>
<evidence type="ECO:0000313" key="11">
    <source>
        <dbReference type="Proteomes" id="UP000324767"/>
    </source>
</evidence>
<evidence type="ECO:0000256" key="4">
    <source>
        <dbReference type="ARBA" id="ARBA00023055"/>
    </source>
</evidence>
<comment type="similarity">
    <text evidence="1 7">Belongs to the OSBP family.</text>
</comment>
<dbReference type="GO" id="GO:0034727">
    <property type="term" value="P:piecemeal microautophagy of the nucleus"/>
    <property type="evidence" value="ECO:0007669"/>
    <property type="project" value="TreeGrafter"/>
</dbReference>
<keyword evidence="3" id="KW-0597">Phosphoprotein</keyword>
<dbReference type="GO" id="GO:0006869">
    <property type="term" value="P:lipid transport"/>
    <property type="evidence" value="ECO:0007669"/>
    <property type="project" value="UniProtKB-KW"/>
</dbReference>
<dbReference type="Gene3D" id="2.40.160.120">
    <property type="match status" value="1"/>
</dbReference>
<feature type="repeat" description="ANK" evidence="6">
    <location>
        <begin position="309"/>
        <end position="341"/>
    </location>
</feature>
<dbReference type="PROSITE" id="PS50297">
    <property type="entry name" value="ANK_REP_REGION"/>
    <property type="match status" value="2"/>
</dbReference>
<feature type="compositionally biased region" description="Basic and acidic residues" evidence="8">
    <location>
        <begin position="719"/>
        <end position="744"/>
    </location>
</feature>
<feature type="compositionally biased region" description="Basic and acidic residues" evidence="8">
    <location>
        <begin position="1190"/>
        <end position="1200"/>
    </location>
</feature>
<feature type="compositionally biased region" description="Acidic residues" evidence="8">
    <location>
        <begin position="600"/>
        <end position="609"/>
    </location>
</feature>
<dbReference type="SUPFAM" id="SSF48403">
    <property type="entry name" value="Ankyrin repeat"/>
    <property type="match status" value="1"/>
</dbReference>
<gene>
    <name evidence="10" type="ORF">FRX48_03968</name>
</gene>
<dbReference type="InterPro" id="IPR018494">
    <property type="entry name" value="Oxysterol-bd_CS"/>
</dbReference>
<keyword evidence="2" id="KW-0813">Transport</keyword>
<feature type="region of interest" description="Disordered" evidence="8">
    <location>
        <begin position="496"/>
        <end position="536"/>
    </location>
</feature>
<feature type="compositionally biased region" description="Basic and acidic residues" evidence="8">
    <location>
        <begin position="496"/>
        <end position="519"/>
    </location>
</feature>
<dbReference type="OrthoDB" id="1854502at2759"/>
<dbReference type="SMART" id="SM00233">
    <property type="entry name" value="PH"/>
    <property type="match status" value="1"/>
</dbReference>
<evidence type="ECO:0000259" key="9">
    <source>
        <dbReference type="PROSITE" id="PS50003"/>
    </source>
</evidence>
<proteinExistence type="inferred from homology"/>
<dbReference type="SUPFAM" id="SSF144000">
    <property type="entry name" value="Oxysterol-binding protein-like"/>
    <property type="match status" value="1"/>
</dbReference>
<feature type="compositionally biased region" description="Polar residues" evidence="8">
    <location>
        <begin position="43"/>
        <end position="56"/>
    </location>
</feature>
<feature type="compositionally biased region" description="Basic and acidic residues" evidence="8">
    <location>
        <begin position="611"/>
        <end position="620"/>
    </location>
</feature>
<organism evidence="10 11">
    <name type="scientific">Lasallia pustulata</name>
    <dbReference type="NCBI Taxonomy" id="136370"/>
    <lineage>
        <taxon>Eukaryota</taxon>
        <taxon>Fungi</taxon>
        <taxon>Dikarya</taxon>
        <taxon>Ascomycota</taxon>
        <taxon>Pezizomycotina</taxon>
        <taxon>Lecanoromycetes</taxon>
        <taxon>OSLEUM clade</taxon>
        <taxon>Umbilicariomycetidae</taxon>
        <taxon>Umbilicariales</taxon>
        <taxon>Umbilicariaceae</taxon>
        <taxon>Lasallia</taxon>
    </lineage>
</organism>
<dbReference type="InterPro" id="IPR000648">
    <property type="entry name" value="Oxysterol-bd"/>
</dbReference>
<dbReference type="GO" id="GO:0097038">
    <property type="term" value="C:perinuclear endoplasmic reticulum"/>
    <property type="evidence" value="ECO:0007669"/>
    <property type="project" value="TreeGrafter"/>
</dbReference>
<keyword evidence="6" id="KW-0040">ANK repeat</keyword>
<feature type="compositionally biased region" description="Basic and acidic residues" evidence="8">
    <location>
        <begin position="1"/>
        <end position="10"/>
    </location>
</feature>
<dbReference type="GO" id="GO:0032934">
    <property type="term" value="F:sterol binding"/>
    <property type="evidence" value="ECO:0007669"/>
    <property type="project" value="TreeGrafter"/>
</dbReference>
<dbReference type="FunFam" id="2.30.29.30:FF:000061">
    <property type="entry name" value="Oxysterol binding protein 1"/>
    <property type="match status" value="1"/>
</dbReference>
<keyword evidence="4" id="KW-0445">Lipid transport</keyword>
<dbReference type="PROSITE" id="PS50003">
    <property type="entry name" value="PH_DOMAIN"/>
    <property type="match status" value="1"/>
</dbReference>
<dbReference type="EMBL" id="VXIT01000006">
    <property type="protein sequence ID" value="KAA6411818.1"/>
    <property type="molecule type" value="Genomic_DNA"/>
</dbReference>
<feature type="region of interest" description="Disordered" evidence="8">
    <location>
        <begin position="1"/>
        <end position="85"/>
    </location>
</feature>
<dbReference type="AlphaFoldDB" id="A0A5M8PS90"/>
<dbReference type="GO" id="GO:0006887">
    <property type="term" value="P:exocytosis"/>
    <property type="evidence" value="ECO:0007669"/>
    <property type="project" value="TreeGrafter"/>
</dbReference>
<dbReference type="Pfam" id="PF00169">
    <property type="entry name" value="PH"/>
    <property type="match status" value="1"/>
</dbReference>
<evidence type="ECO:0000256" key="5">
    <source>
        <dbReference type="ARBA" id="ARBA00023121"/>
    </source>
</evidence>
<feature type="repeat" description="ANK" evidence="6">
    <location>
        <begin position="202"/>
        <end position="224"/>
    </location>
</feature>
<dbReference type="InterPro" id="IPR002110">
    <property type="entry name" value="Ankyrin_rpt"/>
</dbReference>
<feature type="compositionally biased region" description="Basic and acidic residues" evidence="8">
    <location>
        <begin position="1208"/>
        <end position="1228"/>
    </location>
</feature>
<dbReference type="SUPFAM" id="SSF50729">
    <property type="entry name" value="PH domain-like"/>
    <property type="match status" value="1"/>
</dbReference>
<feature type="compositionally biased region" description="Basic residues" evidence="8">
    <location>
        <begin position="11"/>
        <end position="26"/>
    </location>
</feature>
<sequence>MADKGDDSSHQHTKSSLKHSRLRRDRAKNEGKVDDEPGIVASESASTHASPTTSEPISPHTWGHLRPSRHKAKLSTSALGDGDSADPWADMSGPSRVITHTAGPPTVQDELSIEQSVRLFRLFEILRSGDTTAITEAVRGTSRTPTNEAGGSSVYSGTLEGARTTILHLAVQCAEPQVVEHILAIARSTPGVNIDVNARDRDGNTPLHLASMMGRIATVRLLLEQSGANDSLLNYQGSSPLDLARTPEIFQQLQLSRSLFLDAKVREIQKLVSQGDYQGLERLLEDSRVEALLDVNGGELATDPSTIQSGGTLLHEAARKRDIRLIQLLLMHGADPFRRDRKGKLPQDVTKDERTRAILKKSPAAAAAQRGVQEKAILGHPSSQGADSTPGGKEGREFKGYLKKWTNYTTGYKLRWFVLEDGVLSYYKHQDDAGSACRGAINMRIAKLYMDPQDKTRFEIQGKSSVKYHLKANHVVEAKRWFWTLNNAIQWTKDEAREEEQRKQRDAEALRQAKLEQSGKQHQGSSRDSVKLSSHGLTPATAVGVPLTASTSRVSFHGPNLGRVNDDEDGSPYGSYEPSVAANDMARTVSRANTATLAGDLDDEEEYGDDASSRELRPESKDAFDITAQSATLQLNLLGQVCTALQAESSRNPTRPISDPTVVGAISTYDSAVRSLQSLIGDLLKISRDRDAYWHHRLEQETDMRRLWEDSMAHLAKEQEELEGRIGESEDKRKRTKRALREALESTSTNQSPSQSRSVTLNQSEISSALEEVPLSREGTSPLGKRKMPLGIRERGRRRSTLAELTNLSVSDSDEDEEFFDAVDAGEVEVLAELPKDVARSPPPVGTVDEPQMDISKDKMAEITTSFRGYEDPVRKRLKMDADDRPKISLWSILKSMIGKDMTKMTLPVSFNEPTSLLQRVAEDMEYTDLLDTAADRTDPTERMVYVAAFAASEYASTIGRVAKPFNPLLGETYEYARPDKGYRFFIEQVSHHPPIGAAWAESPRWDYYGESAVKSKFYGKSFDINPLGTWFLKLRPASGGEELYTWKKVTSSVVGIITGSPTVDNYGLMEIKNWTTGEVCTLDFKQRGWKASSAFQMTGKVLDANGRTRWSMGGRWNDKIYARLTPGFEGTVTPPPGHSRPYEPGSTQAFLVWEAHARPTGIPFNLTPFGLTLNALPEKLQPLLPPTDTRLRPDQRAMEDGDYDFAATEKNRVEEKQRAKRREREEKGEEFVPRWFSKGRCDVTGEEYWVTNGEYWRTRDGVGRGGRWEGVEEIF</sequence>
<evidence type="ECO:0000256" key="3">
    <source>
        <dbReference type="ARBA" id="ARBA00022553"/>
    </source>
</evidence>
<feature type="compositionally biased region" description="Polar residues" evidence="8">
    <location>
        <begin position="520"/>
        <end position="536"/>
    </location>
</feature>
<dbReference type="CDD" id="cd13292">
    <property type="entry name" value="PH_Osh1p_Osh2p_yeast"/>
    <property type="match status" value="1"/>
</dbReference>
<dbReference type="Gene3D" id="3.30.70.3490">
    <property type="match status" value="1"/>
</dbReference>
<dbReference type="InterPro" id="IPR037239">
    <property type="entry name" value="OSBP_sf"/>
</dbReference>
<dbReference type="GO" id="GO:0006897">
    <property type="term" value="P:endocytosis"/>
    <property type="evidence" value="ECO:0007669"/>
    <property type="project" value="TreeGrafter"/>
</dbReference>
<dbReference type="Pfam" id="PF01237">
    <property type="entry name" value="Oxysterol_BP"/>
    <property type="match status" value="1"/>
</dbReference>
<evidence type="ECO:0000256" key="1">
    <source>
        <dbReference type="ARBA" id="ARBA00008842"/>
    </source>
</evidence>
<dbReference type="Pfam" id="PF12796">
    <property type="entry name" value="Ank_2"/>
    <property type="match status" value="1"/>
</dbReference>
<evidence type="ECO:0000256" key="6">
    <source>
        <dbReference type="PROSITE-ProRule" id="PRU00023"/>
    </source>
</evidence>
<reference evidence="10 11" key="1">
    <citation type="submission" date="2019-09" db="EMBL/GenBank/DDBJ databases">
        <title>The hologenome of the rock-dwelling lichen Lasallia pustulata.</title>
        <authorList>
            <person name="Greshake Tzovaras B."/>
            <person name="Segers F."/>
            <person name="Bicker A."/>
            <person name="Dal Grande F."/>
            <person name="Otte J."/>
            <person name="Hankeln T."/>
            <person name="Schmitt I."/>
            <person name="Ebersberger I."/>
        </authorList>
    </citation>
    <scope>NUCLEOTIDE SEQUENCE [LARGE SCALE GENOMIC DNA]</scope>
    <source>
        <strain evidence="10">A1-1</strain>
    </source>
</reference>
<evidence type="ECO:0000256" key="8">
    <source>
        <dbReference type="SAM" id="MobiDB-lite"/>
    </source>
</evidence>